<name>A0AAV6KFC1_9ERIC</name>
<dbReference type="EMBL" id="JACTNZ010000004">
    <property type="protein sequence ID" value="KAG5550969.1"/>
    <property type="molecule type" value="Genomic_DNA"/>
</dbReference>
<keyword evidence="3" id="KW-1185">Reference proteome</keyword>
<dbReference type="PANTHER" id="PTHR35218:SF9">
    <property type="entry name" value="ENDONUCLEASE_EXONUCLEASE_PHOSPHATASE DOMAIN-CONTAINING PROTEIN"/>
    <property type="match status" value="1"/>
</dbReference>
<dbReference type="InterPro" id="IPR036691">
    <property type="entry name" value="Endo/exonu/phosph_ase_sf"/>
</dbReference>
<keyword evidence="1" id="KW-0472">Membrane</keyword>
<reference evidence="2" key="1">
    <citation type="submission" date="2020-08" db="EMBL/GenBank/DDBJ databases">
        <title>Plant Genome Project.</title>
        <authorList>
            <person name="Zhang R.-G."/>
        </authorList>
    </citation>
    <scope>NUCLEOTIDE SEQUENCE</scope>
    <source>
        <strain evidence="2">WSP0</strain>
        <tissue evidence="2">Leaf</tissue>
    </source>
</reference>
<accession>A0AAV6KFC1</accession>
<organism evidence="2 3">
    <name type="scientific">Rhododendron griersonianum</name>
    <dbReference type="NCBI Taxonomy" id="479676"/>
    <lineage>
        <taxon>Eukaryota</taxon>
        <taxon>Viridiplantae</taxon>
        <taxon>Streptophyta</taxon>
        <taxon>Embryophyta</taxon>
        <taxon>Tracheophyta</taxon>
        <taxon>Spermatophyta</taxon>
        <taxon>Magnoliopsida</taxon>
        <taxon>eudicotyledons</taxon>
        <taxon>Gunneridae</taxon>
        <taxon>Pentapetalae</taxon>
        <taxon>asterids</taxon>
        <taxon>Ericales</taxon>
        <taxon>Ericaceae</taxon>
        <taxon>Ericoideae</taxon>
        <taxon>Rhodoreae</taxon>
        <taxon>Rhododendron</taxon>
    </lineage>
</organism>
<evidence type="ECO:0000256" key="1">
    <source>
        <dbReference type="SAM" id="Phobius"/>
    </source>
</evidence>
<dbReference type="Proteomes" id="UP000823749">
    <property type="component" value="Chromosome 4"/>
</dbReference>
<dbReference type="SUPFAM" id="SSF56219">
    <property type="entry name" value="DNase I-like"/>
    <property type="match status" value="1"/>
</dbReference>
<evidence type="ECO:0000313" key="2">
    <source>
        <dbReference type="EMBL" id="KAG5550969.1"/>
    </source>
</evidence>
<dbReference type="PANTHER" id="PTHR35218">
    <property type="entry name" value="RNASE H DOMAIN-CONTAINING PROTEIN"/>
    <property type="match status" value="1"/>
</dbReference>
<protein>
    <recommendedName>
        <fullName evidence="4">Endonuclease/exonuclease/phosphatase domain-containing protein</fullName>
    </recommendedName>
</protein>
<keyword evidence="1" id="KW-1133">Transmembrane helix</keyword>
<evidence type="ECO:0000313" key="3">
    <source>
        <dbReference type="Proteomes" id="UP000823749"/>
    </source>
</evidence>
<comment type="caution">
    <text evidence="2">The sequence shown here is derived from an EMBL/GenBank/DDBJ whole genome shotgun (WGS) entry which is preliminary data.</text>
</comment>
<evidence type="ECO:0008006" key="4">
    <source>
        <dbReference type="Google" id="ProtNLM"/>
    </source>
</evidence>
<proteinExistence type="predicted"/>
<keyword evidence="1" id="KW-0812">Transmembrane</keyword>
<gene>
    <name evidence="2" type="ORF">RHGRI_009405</name>
</gene>
<dbReference type="Gene3D" id="3.60.10.10">
    <property type="entry name" value="Endonuclease/exonuclease/phosphatase"/>
    <property type="match status" value="1"/>
</dbReference>
<feature type="transmembrane region" description="Helical" evidence="1">
    <location>
        <begin position="56"/>
        <end position="74"/>
    </location>
</feature>
<sequence>METKNKRDSLERIRKRLRFNNSSYVEPECLSGGLALWWTDEVTVDVRFKSKNLFRCIVNLPLFSSPFLVTFVYAPPVWNHRLAFWNYLRNVASENRYPWLCVGDLNDCVAQVEKQGGNPCSRSRMEHFHSMVSDCDATRVGSDHCPLVVFFEVKLKKVPFQFKFESKWSTHPECSQVVSRVWNENQGGSALYGLVQKLKKCKGELLKWSRLVFGKDKLKLKLLQEKLKAIQATPFSADSFKEERDIIEEMEMLLLREEMALHQRSRINWLLYGD</sequence>
<dbReference type="AlphaFoldDB" id="A0AAV6KFC1"/>